<dbReference type="Gene3D" id="3.40.50.300">
    <property type="entry name" value="P-loop containing nucleotide triphosphate hydrolases"/>
    <property type="match status" value="1"/>
</dbReference>
<dbReference type="InterPro" id="IPR026866">
    <property type="entry name" value="CR006_AAA"/>
</dbReference>
<dbReference type="EMBL" id="JXRA01000054">
    <property type="protein sequence ID" value="KIO76829.1"/>
    <property type="molecule type" value="Genomic_DNA"/>
</dbReference>
<name>A0A0D0FWJ1_9SPHI</name>
<dbReference type="OrthoDB" id="9795565at2"/>
<keyword evidence="4" id="KW-1185">Reference proteome</keyword>
<organism evidence="3 4">
    <name type="scientific">Pedobacter lusitanus</name>
    <dbReference type="NCBI Taxonomy" id="1503925"/>
    <lineage>
        <taxon>Bacteria</taxon>
        <taxon>Pseudomonadati</taxon>
        <taxon>Bacteroidota</taxon>
        <taxon>Sphingobacteriia</taxon>
        <taxon>Sphingobacteriales</taxon>
        <taxon>Sphingobacteriaceae</taxon>
        <taxon>Pedobacter</taxon>
    </lineage>
</organism>
<dbReference type="GO" id="GO:0000731">
    <property type="term" value="P:DNA synthesis involved in DNA repair"/>
    <property type="evidence" value="ECO:0007669"/>
    <property type="project" value="TreeGrafter"/>
</dbReference>
<keyword evidence="1" id="KW-0175">Coiled coil</keyword>
<dbReference type="AlphaFoldDB" id="A0A0D0FWJ1"/>
<sequence>MSIKKFKHINNLAVFQDFDWDAIIRDDKGAIVEFSPINIFYGRNYSGKTTLSRIMRALELGTISDKYEAPEFTVCIKDLSDVTQVNLSAHTKKVRVFNEDFVKENLRFISNADESIVPFAILGGNTALEEEIKNLSNELGLEHEETPTGFYLERKNAREIYRTAKNTHETIIKQLDSKLTQKATSRETGIKYKPERFGDQNYNKTKLDADITLTLTDGFEPITDEAQQTLLILLDEKPNANIVALSRQNFSLVELSTEAELLVTKSLTASGKIEELVRNSILNKWVKEGKTLHEHKLVNCTFCGNKITEERWSALESHFDEESEKLSRGIASLMTKVEAEVSLVSDFLSFDNNAFYSKFHPNLNRLRVGMEHILEQYKESLEQLRLQLGARADDIINVGTFSEPVDFSTRLVKAYDFYEGIRSQSNAYTGKLSGDQASARTSLRLKEVYDFVTTIQYLEEVKNIEILKEKLDEKEADGKTIANKIKDQINLIESKQRLMNDEEKGALKVNEYLNNYFGHDFLTLKAIEEPDSITDGKKIRFEIVRNGNKAHHLSEGECSLIAFCYFMAKLEDIDTKGQKPIIWIDDPISSLDGNHIFFIYSLINSKIVTSQEFEQLFISTHNLDFLKYLKRLPGALNKNQSKYFMTVREGEKSQIKLMPKYLKDYVTEFNYLFHQIYICANADTDDDDQHIVYYNFANNARKFLESFLFYKYPNAVEHDEKLYRFFGDNRQASSMTERINNEYSHLEGIFERSMIPVDVPEMKKVANFVLDRIKEKDLDQFESLLKSIGVQLLEEPEENV</sequence>
<protein>
    <recommendedName>
        <fullName evidence="2">Protein CR006 P-loop domain-containing protein</fullName>
    </recommendedName>
</protein>
<proteinExistence type="predicted"/>
<dbReference type="Pfam" id="PF13166">
    <property type="entry name" value="AAA_13"/>
    <property type="match status" value="1"/>
</dbReference>
<feature type="coiled-coil region" evidence="1">
    <location>
        <begin position="457"/>
        <end position="484"/>
    </location>
</feature>
<evidence type="ECO:0000259" key="2">
    <source>
        <dbReference type="Pfam" id="PF13166"/>
    </source>
</evidence>
<feature type="domain" description="Protein CR006 P-loop" evidence="2">
    <location>
        <begin position="26"/>
        <end position="770"/>
    </location>
</feature>
<dbReference type="PANTHER" id="PTHR32182">
    <property type="entry name" value="DNA REPLICATION AND REPAIR PROTEIN RECF"/>
    <property type="match status" value="1"/>
</dbReference>
<dbReference type="InterPro" id="IPR027417">
    <property type="entry name" value="P-loop_NTPase"/>
</dbReference>
<dbReference type="PANTHER" id="PTHR32182:SF22">
    <property type="entry name" value="ATP-DEPENDENT ENDONUCLEASE, OLD FAMILY-RELATED"/>
    <property type="match status" value="1"/>
</dbReference>
<evidence type="ECO:0000313" key="3">
    <source>
        <dbReference type="EMBL" id="KIO76829.1"/>
    </source>
</evidence>
<dbReference type="GO" id="GO:0006302">
    <property type="term" value="P:double-strand break repair"/>
    <property type="evidence" value="ECO:0007669"/>
    <property type="project" value="TreeGrafter"/>
</dbReference>
<gene>
    <name evidence="3" type="ORF">TH53_13000</name>
</gene>
<reference evidence="3 4" key="1">
    <citation type="submission" date="2015-01" db="EMBL/GenBank/DDBJ databases">
        <title>Draft genome sequence of Pedobacter sp. NL19 isolated from sludge of an effluent treatment pond in an abandoned uranium mine.</title>
        <authorList>
            <person name="Santos T."/>
            <person name="Caetano T."/>
            <person name="Covas C."/>
            <person name="Cruz A."/>
            <person name="Mendo S."/>
        </authorList>
    </citation>
    <scope>NUCLEOTIDE SEQUENCE [LARGE SCALE GENOMIC DNA]</scope>
    <source>
        <strain evidence="3 4">NL19</strain>
    </source>
</reference>
<evidence type="ECO:0000313" key="4">
    <source>
        <dbReference type="Proteomes" id="UP000032049"/>
    </source>
</evidence>
<dbReference type="RefSeq" id="WP_041882584.1">
    <property type="nucleotide sequence ID" value="NZ_CP157278.1"/>
</dbReference>
<dbReference type="SUPFAM" id="SSF52540">
    <property type="entry name" value="P-loop containing nucleoside triphosphate hydrolases"/>
    <property type="match status" value="1"/>
</dbReference>
<dbReference type="Proteomes" id="UP000032049">
    <property type="component" value="Unassembled WGS sequence"/>
</dbReference>
<accession>A0A0D0FWJ1</accession>
<comment type="caution">
    <text evidence="3">The sequence shown here is derived from an EMBL/GenBank/DDBJ whole genome shotgun (WGS) entry which is preliminary data.</text>
</comment>
<evidence type="ECO:0000256" key="1">
    <source>
        <dbReference type="SAM" id="Coils"/>
    </source>
</evidence>